<evidence type="ECO:0000313" key="1">
    <source>
        <dbReference type="Proteomes" id="UP000887576"/>
    </source>
</evidence>
<protein>
    <submittedName>
        <fullName evidence="2">Uncharacterized protein</fullName>
    </submittedName>
</protein>
<dbReference type="WBParaSite" id="JU765_v2.g7313.t1">
    <property type="protein sequence ID" value="JU765_v2.g7313.t1"/>
    <property type="gene ID" value="JU765_v2.g7313"/>
</dbReference>
<name>A0AC34RIU7_9BILA</name>
<reference evidence="2" key="1">
    <citation type="submission" date="2022-11" db="UniProtKB">
        <authorList>
            <consortium name="WormBaseParasite"/>
        </authorList>
    </citation>
    <scope>IDENTIFICATION</scope>
</reference>
<sequence>MPVKGIARCFPQLVTRGNNNQFSSTIGECPRLVGGLCLERCNRDSDCPIQMKCCNNGCGTECVLPVSVAPIMSTLPIQPIGPASHTRKNTPIGNELGFTPEITPQLSHRTEKIGHCPNKAALRDNRCEVQCNRDADCHGVTKCCDSNCGRICAAPERATTCVHLLSAVERLPQKRLANDFIPLCSPLDGSFLPIQCDSTHCWCVHITDGKEMYGTKVSTDKKAELHCEGLLNPCLNGLPMTLPTGVTALCTQTSQCGNEFWCHQIGYNGLGYCCPLPESASRPGSCEARVPRHQKNCAAECRSDVDCPSTSKCCFDGCGLSCMNVQFAPNPFQHRPESKLGIVRIDSLKHNKEILSPLLAECPDLPKNGGTQSCNTECKTDSDCRGLRRCCAVGCSRICVYPQKTTGCLHEAISHELYSIRHAPRCTPAGNYDEVQCDDERCFCVDQLSGVEIPNTWVPTGNQPNCKAIRSTGCPALNCPSSCRFGHRVDANGCSTCECKNPCAEVHCHQGQIASSVSEPSQVVPNLPIAPIKATVTSSNKIGLCPGFVSLSNCQNVGNVCQTDRDCEGIKKCCSDGCARKCVYAQKTTPCLHMKAAFEKLGLSIVLQCTNGGEFEEIQCDNTYCYCVDRFGKETVGTRVSKGLRPDCKARRLCEDKNCNGKLNCPFGYMKDSNGCNTCECLNPCQNVQCPENGQICVPHSVDCLNGVCPQVRVPKCIINVCSDYPLYQESTLEPVACRDHSDCGRANAHCKIFKDSGGYCCIGAPPASHAGSCPNADRVTAANNEEECQISCKEDNDCQENEKCCHVGGCSLTCVAAGTDSAAASFKKKGLKIGECPVVDDLGSRVCGNARANICQDDDDCPSVQKCCFDGCAKSCQDAEVNTECLHAKAAADGFKRAKIAGVFEPRCDDDGAYDKVQRHRGMSWCVDSHGKELPGTRTSRKDPDCIRPRSCPVMSCTKHCLFGPEMNDHGCPTCECKNPCLNLQCPLNHVCRLVSIQCFLNSCLPVPKCILNACPRGEPLERVDNGQLAECDDLQGRKCPQGWFCHKFGMGSIGYCCPGNVPCKSPCEDMKCAKETDICVLKSVSCLGQPCPSVAICRSNPCGENTDPLKDVNSRTVTCSKNEDCGQGSCQPLLGERNFGVCCPTDVNSQVFVTSSKIGDCPVVGLDKRGPECAKECEADGECSGTRKCCSYGCNKICAAPVNATNCIHMASALETLQERGIRVQIPRPQCDSHSGMYTSTQCDDDSCWCVDTVTGIEFHGTRSAGRSPNVCTARRTCSIQCDDRQNVCPFGLEINSQGCPKTSNCRCRNPCDQVECGVNEVCLLRPIEDCRDQMCLSVPTCETNVCINRQKPAVEPRTYTQFTCLEDRSQVCPTGFYCTNYDIHRRGICCPGQEPILAQHTSVTLCPHGDAFSSASDGSPTECSVSNQGSCPSTHYCLSKPNHPRGICCVTKRYVCNLEKDAGPCNAKIPRFFYNEETQKCESFTYGGCSGNLNNFATEDECENFCVGTGVDILNTAFSDDDANVQAMDVYNMGFSLTGPLLREKHSQEINNAFLNYLTKNFNVDESEIRDLYIKDDNTVRFTIYSANAKEKASNISNAVSNGDLKFTYKNDVYKAQPQTWFSHQVEQRNDSIFESKFFYWTLLGICVVFALIILLSLCCAFAFLRKKRVNDSSSSYRASPSPYGQISAYTTHENHATSPQLVHLINIQRRKAKKQGDPANDAVKMRADAVGGGNLLTPLPSIASVDSRSISGSHPQNGRRTSRTTLYY</sequence>
<organism evidence="1 2">
    <name type="scientific">Panagrolaimus sp. JU765</name>
    <dbReference type="NCBI Taxonomy" id="591449"/>
    <lineage>
        <taxon>Eukaryota</taxon>
        <taxon>Metazoa</taxon>
        <taxon>Ecdysozoa</taxon>
        <taxon>Nematoda</taxon>
        <taxon>Chromadorea</taxon>
        <taxon>Rhabditida</taxon>
        <taxon>Tylenchina</taxon>
        <taxon>Panagrolaimomorpha</taxon>
        <taxon>Panagrolaimoidea</taxon>
        <taxon>Panagrolaimidae</taxon>
        <taxon>Panagrolaimus</taxon>
    </lineage>
</organism>
<dbReference type="Proteomes" id="UP000887576">
    <property type="component" value="Unplaced"/>
</dbReference>
<evidence type="ECO:0000313" key="2">
    <source>
        <dbReference type="WBParaSite" id="JU765_v2.g7313.t1"/>
    </source>
</evidence>
<proteinExistence type="predicted"/>
<accession>A0AC34RIU7</accession>